<evidence type="ECO:0000256" key="2">
    <source>
        <dbReference type="ARBA" id="ARBA00022448"/>
    </source>
</evidence>
<keyword evidence="10 11" id="KW-0998">Cell outer membrane</keyword>
<evidence type="ECO:0000259" key="14">
    <source>
        <dbReference type="Pfam" id="PF00593"/>
    </source>
</evidence>
<keyword evidence="16" id="KW-0675">Receptor</keyword>
<comment type="caution">
    <text evidence="16">The sequence shown here is derived from an EMBL/GenBank/DDBJ whole genome shotgun (WGS) entry which is preliminary data.</text>
</comment>
<gene>
    <name evidence="16" type="ORF">ACFODK_11340</name>
</gene>
<evidence type="ECO:0000256" key="12">
    <source>
        <dbReference type="RuleBase" id="RU003357"/>
    </source>
</evidence>
<dbReference type="Gene3D" id="2.40.170.20">
    <property type="entry name" value="TonB-dependent receptor, beta-barrel domain"/>
    <property type="match status" value="2"/>
</dbReference>
<evidence type="ECO:0000256" key="11">
    <source>
        <dbReference type="PROSITE-ProRule" id="PRU01360"/>
    </source>
</evidence>
<reference evidence="17" key="1">
    <citation type="journal article" date="2019" name="Int. J. Syst. Evol. Microbiol.">
        <title>The Global Catalogue of Microorganisms (GCM) 10K type strain sequencing project: providing services to taxonomists for standard genome sequencing and annotation.</title>
        <authorList>
            <consortium name="The Broad Institute Genomics Platform"/>
            <consortium name="The Broad Institute Genome Sequencing Center for Infectious Disease"/>
            <person name="Wu L."/>
            <person name="Ma J."/>
        </authorList>
    </citation>
    <scope>NUCLEOTIDE SEQUENCE [LARGE SCALE GENOMIC DNA]</scope>
    <source>
        <strain evidence="17">KCTC 52606</strain>
    </source>
</reference>
<evidence type="ECO:0000256" key="6">
    <source>
        <dbReference type="ARBA" id="ARBA00023004"/>
    </source>
</evidence>
<accession>A0ABV7EFH7</accession>
<proteinExistence type="inferred from homology"/>
<dbReference type="SUPFAM" id="SSF56935">
    <property type="entry name" value="Porins"/>
    <property type="match status" value="1"/>
</dbReference>
<evidence type="ECO:0000313" key="17">
    <source>
        <dbReference type="Proteomes" id="UP001595378"/>
    </source>
</evidence>
<keyword evidence="4" id="KW-0410">Iron transport</keyword>
<keyword evidence="8 12" id="KW-0798">TonB box</keyword>
<dbReference type="InterPro" id="IPR012910">
    <property type="entry name" value="Plug_dom"/>
</dbReference>
<keyword evidence="17" id="KW-1185">Reference proteome</keyword>
<evidence type="ECO:0000256" key="7">
    <source>
        <dbReference type="ARBA" id="ARBA00023065"/>
    </source>
</evidence>
<feature type="chain" id="PRO_5045179990" evidence="13">
    <location>
        <begin position="25"/>
        <end position="884"/>
    </location>
</feature>
<evidence type="ECO:0000256" key="3">
    <source>
        <dbReference type="ARBA" id="ARBA00022452"/>
    </source>
</evidence>
<feature type="signal peptide" evidence="13">
    <location>
        <begin position="1"/>
        <end position="24"/>
    </location>
</feature>
<keyword evidence="2 11" id="KW-0813">Transport</keyword>
<evidence type="ECO:0000256" key="10">
    <source>
        <dbReference type="ARBA" id="ARBA00023237"/>
    </source>
</evidence>
<evidence type="ECO:0000259" key="15">
    <source>
        <dbReference type="Pfam" id="PF07715"/>
    </source>
</evidence>
<name>A0ABV7EFH7_9SPHN</name>
<evidence type="ECO:0000256" key="8">
    <source>
        <dbReference type="ARBA" id="ARBA00023077"/>
    </source>
</evidence>
<comment type="similarity">
    <text evidence="11 12">Belongs to the TonB-dependent receptor family.</text>
</comment>
<sequence>MKFKTLSVVSSLAVAATMTAPAYAQDASEEGRSNVIVVTAEFREANLQDTPLAITAVNAEMLQARGQTDISQVAAQAPNVTLTPQPQNGGSGLIAFIRGVGQTDFNFALDPAVGIYIDDVYIPTLSSSLLELVDLDRVEILRGPQGTLAGKNSLGGAIKLFSQRPRGDGSGSLRAEYGSLDAIAIRGMMDFSLTDSLAMRISGMGRSRDGHVTMLDYGTTHPNSNVPANNARGRGNPDYGTMGGQSVMALRGALRWEATDRLEINLSADYTRENSDAIATVLIAAGLPVSATNPVFNPRSINPAASVGSGVPGTEIYNDDDELIGYGQYTSLPWLVGKNGQGVPSSCAFVPFGEYSCDTGGNLAGYDPRYISYSNFMDARTPTTQAPYKPYFALPITRFEGWGIQGNLTYDITDDLQFVYIGSYRTYESKWGQDQDATPIPIAQLDNQLNHEAWSSEVRLNFEAAEGLLQGTVGGFYLDQSGEYTARVDLNYAGIDFIHGPDTTPSTTKALFGTLTVRPTDALSLTGGLRYSKDKKIYTYFRSNPDGTVPFQGSLAPPPGAPPICEYFYGADPDFGGPVSLGNSPNCLLTGLFGISDGFRGDRFDWRVVADYRFSDEALAYASVSTGFKGGGVNPRPFFGPSAGACPALTFNPDGSIIPAPPCNQLRSFDPETITTYEVGFKLDLLDRRLRVNTAAFYNDYQNIVLTLPACPSSPCLQPRNVGTAEVKGFEVEVTAFPTDGLTLDTTLSYIDFQYDVASVAAAGLRGTEITPYTPEWTWSGGIQYDYEMESGSELSFRLDANYRSKIFTDTFNTVWSQMDSLFLMNGRIAFTNPGDEWELALRVDNIFDKYYFTSVSDTTTSLGVVTGVPGLPRTWLLSVERRF</sequence>
<comment type="subcellular location">
    <subcellularLocation>
        <location evidence="1 11">Cell outer membrane</location>
        <topology evidence="1 11">Multi-pass membrane protein</topology>
    </subcellularLocation>
</comment>
<keyword evidence="5 11" id="KW-0812">Transmembrane</keyword>
<evidence type="ECO:0000256" key="4">
    <source>
        <dbReference type="ARBA" id="ARBA00022496"/>
    </source>
</evidence>
<keyword evidence="7" id="KW-0406">Ion transport</keyword>
<dbReference type="PROSITE" id="PS52016">
    <property type="entry name" value="TONB_DEPENDENT_REC_3"/>
    <property type="match status" value="1"/>
</dbReference>
<feature type="domain" description="TonB-dependent receptor-like beta-barrel" evidence="14">
    <location>
        <begin position="367"/>
        <end position="847"/>
    </location>
</feature>
<evidence type="ECO:0000256" key="1">
    <source>
        <dbReference type="ARBA" id="ARBA00004571"/>
    </source>
</evidence>
<dbReference type="Pfam" id="PF07715">
    <property type="entry name" value="Plug"/>
    <property type="match status" value="1"/>
</dbReference>
<dbReference type="PANTHER" id="PTHR32552:SF81">
    <property type="entry name" value="TONB-DEPENDENT OUTER MEMBRANE RECEPTOR"/>
    <property type="match status" value="1"/>
</dbReference>
<dbReference type="EMBL" id="JBHRSU010000033">
    <property type="protein sequence ID" value="MFC3101482.1"/>
    <property type="molecule type" value="Genomic_DNA"/>
</dbReference>
<evidence type="ECO:0000256" key="13">
    <source>
        <dbReference type="SAM" id="SignalP"/>
    </source>
</evidence>
<dbReference type="RefSeq" id="WP_336919103.1">
    <property type="nucleotide sequence ID" value="NZ_JBANRN010000008.1"/>
</dbReference>
<protein>
    <submittedName>
        <fullName evidence="16">TonB-dependent receptor</fullName>
    </submittedName>
</protein>
<feature type="domain" description="TonB-dependent receptor plug" evidence="15">
    <location>
        <begin position="47"/>
        <end position="157"/>
    </location>
</feature>
<dbReference type="Pfam" id="PF00593">
    <property type="entry name" value="TonB_dep_Rec_b-barrel"/>
    <property type="match status" value="1"/>
</dbReference>
<keyword evidence="9 11" id="KW-0472">Membrane</keyword>
<evidence type="ECO:0000256" key="9">
    <source>
        <dbReference type="ARBA" id="ARBA00023136"/>
    </source>
</evidence>
<dbReference type="InterPro" id="IPR036942">
    <property type="entry name" value="Beta-barrel_TonB_sf"/>
</dbReference>
<dbReference type="Proteomes" id="UP001595378">
    <property type="component" value="Unassembled WGS sequence"/>
</dbReference>
<evidence type="ECO:0000313" key="16">
    <source>
        <dbReference type="EMBL" id="MFC3101482.1"/>
    </source>
</evidence>
<dbReference type="InterPro" id="IPR000531">
    <property type="entry name" value="Beta-barrel_TonB"/>
</dbReference>
<keyword evidence="6" id="KW-0408">Iron</keyword>
<keyword evidence="13" id="KW-0732">Signal</keyword>
<dbReference type="PANTHER" id="PTHR32552">
    <property type="entry name" value="FERRICHROME IRON RECEPTOR-RELATED"/>
    <property type="match status" value="1"/>
</dbReference>
<organism evidence="16 17">
    <name type="scientific">Alteraurantiacibacter lauratis</name>
    <dbReference type="NCBI Taxonomy" id="2054627"/>
    <lineage>
        <taxon>Bacteria</taxon>
        <taxon>Pseudomonadati</taxon>
        <taxon>Pseudomonadota</taxon>
        <taxon>Alphaproteobacteria</taxon>
        <taxon>Sphingomonadales</taxon>
        <taxon>Erythrobacteraceae</taxon>
        <taxon>Alteraurantiacibacter</taxon>
    </lineage>
</organism>
<dbReference type="InterPro" id="IPR039426">
    <property type="entry name" value="TonB-dep_rcpt-like"/>
</dbReference>
<evidence type="ECO:0000256" key="5">
    <source>
        <dbReference type="ARBA" id="ARBA00022692"/>
    </source>
</evidence>
<keyword evidence="3 11" id="KW-1134">Transmembrane beta strand</keyword>